<evidence type="ECO:0000313" key="2">
    <source>
        <dbReference type="EMBL" id="KAJ7740633.1"/>
    </source>
</evidence>
<feature type="transmembrane region" description="Helical" evidence="1">
    <location>
        <begin position="28"/>
        <end position="44"/>
    </location>
</feature>
<reference evidence="2" key="1">
    <citation type="submission" date="2023-03" db="EMBL/GenBank/DDBJ databases">
        <title>Massive genome expansion in bonnet fungi (Mycena s.s.) driven by repeated elements and novel gene families across ecological guilds.</title>
        <authorList>
            <consortium name="Lawrence Berkeley National Laboratory"/>
            <person name="Harder C.B."/>
            <person name="Miyauchi S."/>
            <person name="Viragh M."/>
            <person name="Kuo A."/>
            <person name="Thoen E."/>
            <person name="Andreopoulos B."/>
            <person name="Lu D."/>
            <person name="Skrede I."/>
            <person name="Drula E."/>
            <person name="Henrissat B."/>
            <person name="Morin E."/>
            <person name="Kohler A."/>
            <person name="Barry K."/>
            <person name="LaButti K."/>
            <person name="Morin E."/>
            <person name="Salamov A."/>
            <person name="Lipzen A."/>
            <person name="Mereny Z."/>
            <person name="Hegedus B."/>
            <person name="Baldrian P."/>
            <person name="Stursova M."/>
            <person name="Weitz H."/>
            <person name="Taylor A."/>
            <person name="Grigoriev I.V."/>
            <person name="Nagy L.G."/>
            <person name="Martin F."/>
            <person name="Kauserud H."/>
        </authorList>
    </citation>
    <scope>NUCLEOTIDE SEQUENCE</scope>
    <source>
        <strain evidence="2">CBHHK182m</strain>
    </source>
</reference>
<feature type="transmembrane region" description="Helical" evidence="1">
    <location>
        <begin position="177"/>
        <end position="201"/>
    </location>
</feature>
<feature type="transmembrane region" description="Helical" evidence="1">
    <location>
        <begin position="97"/>
        <end position="119"/>
    </location>
</feature>
<proteinExistence type="predicted"/>
<feature type="transmembrane region" description="Helical" evidence="1">
    <location>
        <begin position="131"/>
        <end position="157"/>
    </location>
</feature>
<keyword evidence="1" id="KW-0812">Transmembrane</keyword>
<evidence type="ECO:0000313" key="3">
    <source>
        <dbReference type="Proteomes" id="UP001215598"/>
    </source>
</evidence>
<organism evidence="2 3">
    <name type="scientific">Mycena metata</name>
    <dbReference type="NCBI Taxonomy" id="1033252"/>
    <lineage>
        <taxon>Eukaryota</taxon>
        <taxon>Fungi</taxon>
        <taxon>Dikarya</taxon>
        <taxon>Basidiomycota</taxon>
        <taxon>Agaricomycotina</taxon>
        <taxon>Agaricomycetes</taxon>
        <taxon>Agaricomycetidae</taxon>
        <taxon>Agaricales</taxon>
        <taxon>Marasmiineae</taxon>
        <taxon>Mycenaceae</taxon>
        <taxon>Mycena</taxon>
    </lineage>
</organism>
<feature type="transmembrane region" description="Helical" evidence="1">
    <location>
        <begin position="221"/>
        <end position="246"/>
    </location>
</feature>
<evidence type="ECO:0000256" key="1">
    <source>
        <dbReference type="SAM" id="Phobius"/>
    </source>
</evidence>
<keyword evidence="3" id="KW-1185">Reference proteome</keyword>
<dbReference type="EMBL" id="JARKIB010000102">
    <property type="protein sequence ID" value="KAJ7740633.1"/>
    <property type="molecule type" value="Genomic_DNA"/>
</dbReference>
<protein>
    <submittedName>
        <fullName evidence="2">Uncharacterized protein</fullName>
    </submittedName>
</protein>
<name>A0AAD7IDH8_9AGAR</name>
<feature type="transmembrane region" description="Helical" evidence="1">
    <location>
        <begin position="258"/>
        <end position="276"/>
    </location>
</feature>
<sequence length="328" mass="35320">MSASGTNEDIASLLNRAQINWGLTAAELYLYGIYSVLFVFYLYLLRTRHIARTHRFLNIATISLFVFGTAHCAFELARTVLSTGALQSLQSPRAAQVSLVASSAAYVTSNLTADIIFIFRCYSIWNRRLAIILLPALLVSLAAAFGYTSVILLIHFFSEKTQTAADTHLNTVGTDLFIASLSISVFTTVLLMGLTVGRIWVLARLSRLSMGREAAGTGTYYTVSAMIVESGALYCVFGIAFVVVGFKAAIDGFATGSVFAQIVCIAPTLIAVRVGLGSSGEGVNSFALMPRATQPSFVATSQGRTHEPSPDNPVLYFVHTTDNKEPAL</sequence>
<accession>A0AAD7IDH8</accession>
<keyword evidence="1" id="KW-1133">Transmembrane helix</keyword>
<keyword evidence="1" id="KW-0472">Membrane</keyword>
<dbReference type="Proteomes" id="UP001215598">
    <property type="component" value="Unassembled WGS sequence"/>
</dbReference>
<feature type="transmembrane region" description="Helical" evidence="1">
    <location>
        <begin position="56"/>
        <end position="77"/>
    </location>
</feature>
<dbReference type="AlphaFoldDB" id="A0AAD7IDH8"/>
<comment type="caution">
    <text evidence="2">The sequence shown here is derived from an EMBL/GenBank/DDBJ whole genome shotgun (WGS) entry which is preliminary data.</text>
</comment>
<gene>
    <name evidence="2" type="ORF">B0H16DRAFT_1567075</name>
</gene>